<accession>A0A7K1GGD5</accession>
<dbReference type="Pfam" id="PF07676">
    <property type="entry name" value="PD40"/>
    <property type="match status" value="3"/>
</dbReference>
<dbReference type="InterPro" id="IPR011042">
    <property type="entry name" value="6-blade_b-propeller_TolB-like"/>
</dbReference>
<organism evidence="2 3">
    <name type="scientific">Winogradskyella ouciana</name>
    <dbReference type="NCBI Taxonomy" id="2608631"/>
    <lineage>
        <taxon>Bacteria</taxon>
        <taxon>Pseudomonadati</taxon>
        <taxon>Bacteroidota</taxon>
        <taxon>Flavobacteriia</taxon>
        <taxon>Flavobacteriales</taxon>
        <taxon>Flavobacteriaceae</taxon>
        <taxon>Winogradskyella</taxon>
    </lineage>
</organism>
<proteinExistence type="predicted"/>
<evidence type="ECO:0008006" key="4">
    <source>
        <dbReference type="Google" id="ProtNLM"/>
    </source>
</evidence>
<dbReference type="RefSeq" id="WP_155089495.1">
    <property type="nucleotide sequence ID" value="NZ_WJYA01000006.1"/>
</dbReference>
<name>A0A7K1GGD5_9FLAO</name>
<comment type="caution">
    <text evidence="2">The sequence shown here is derived from an EMBL/GenBank/DDBJ whole genome shotgun (WGS) entry which is preliminary data.</text>
</comment>
<evidence type="ECO:0000256" key="1">
    <source>
        <dbReference type="SAM" id="SignalP"/>
    </source>
</evidence>
<dbReference type="AlphaFoldDB" id="A0A7K1GGD5"/>
<dbReference type="Proteomes" id="UP000447545">
    <property type="component" value="Unassembled WGS sequence"/>
</dbReference>
<keyword evidence="3" id="KW-1185">Reference proteome</keyword>
<dbReference type="Gene3D" id="2.120.10.30">
    <property type="entry name" value="TolB, C-terminal domain"/>
    <property type="match status" value="1"/>
</dbReference>
<evidence type="ECO:0000313" key="2">
    <source>
        <dbReference type="EMBL" id="MTE27478.1"/>
    </source>
</evidence>
<dbReference type="InterPro" id="IPR011659">
    <property type="entry name" value="WD40"/>
</dbReference>
<evidence type="ECO:0000313" key="3">
    <source>
        <dbReference type="Proteomes" id="UP000447545"/>
    </source>
</evidence>
<dbReference type="EMBL" id="WJYA01000006">
    <property type="protein sequence ID" value="MTE27478.1"/>
    <property type="molecule type" value="Genomic_DNA"/>
</dbReference>
<dbReference type="SUPFAM" id="SSF82171">
    <property type="entry name" value="DPP6 N-terminal domain-like"/>
    <property type="match status" value="1"/>
</dbReference>
<sequence>MKTKFTILLLLTLAYGFAQSEDIEVKKLEINTKLDHFAARVVGDKIFFSYNLTTKRGRAIKDKYDGFIYIMYEAPLSEDGEIKDEKPVVKTELGRFNMSSATFSKDGKYMYFTTNHIDKGENKLKGVETYNLQIRRAEYVEGKGWTNFETLPFCDPNHNFAHPALSPDGSTLYFIADVKGTKGKSDLYKVSVSNHKTYGEITPLGETINSSRTEIFPFVSADNKLYFTSDRRGGKGGLDIYVYDLESGDEEQVPVSLDEPINSRGDDFSFFLNDDLTTGYLSSRRYRGEGGDDLYYFSEFK</sequence>
<reference evidence="2 3" key="1">
    <citation type="submission" date="2019-11" db="EMBL/GenBank/DDBJ databases">
        <title>Winogradskyella ouciana sp. nov., isolated from the hadal seawater of the Mariana Trench.</title>
        <authorList>
            <person name="Liu R."/>
        </authorList>
    </citation>
    <scope>NUCLEOTIDE SEQUENCE [LARGE SCALE GENOMIC DNA]</scope>
    <source>
        <strain evidence="2 3">ZXX205</strain>
    </source>
</reference>
<protein>
    <recommendedName>
        <fullName evidence="4">WD40-like Beta Propeller Repeat</fullName>
    </recommendedName>
</protein>
<feature type="chain" id="PRO_5029913940" description="WD40-like Beta Propeller Repeat" evidence="1">
    <location>
        <begin position="21"/>
        <end position="301"/>
    </location>
</feature>
<keyword evidence="1" id="KW-0732">Signal</keyword>
<feature type="signal peptide" evidence="1">
    <location>
        <begin position="1"/>
        <end position="20"/>
    </location>
</feature>
<gene>
    <name evidence="2" type="ORF">F1003_11100</name>
</gene>